<accession>A0A6H1UC55</accession>
<protein>
    <submittedName>
        <fullName evidence="10">Cysteine/glutathione ABC transporter ATP-binding protein/permease CydC</fullName>
    </submittedName>
</protein>
<dbReference type="GO" id="GO:0005524">
    <property type="term" value="F:ATP binding"/>
    <property type="evidence" value="ECO:0007669"/>
    <property type="project" value="UniProtKB-KW"/>
</dbReference>
<proteinExistence type="predicted"/>
<evidence type="ECO:0000259" key="8">
    <source>
        <dbReference type="PROSITE" id="PS50893"/>
    </source>
</evidence>
<dbReference type="GO" id="GO:0045454">
    <property type="term" value="P:cell redox homeostasis"/>
    <property type="evidence" value="ECO:0007669"/>
    <property type="project" value="InterPro"/>
</dbReference>
<dbReference type="InterPro" id="IPR017871">
    <property type="entry name" value="ABC_transporter-like_CS"/>
</dbReference>
<evidence type="ECO:0000256" key="1">
    <source>
        <dbReference type="ARBA" id="ARBA00004651"/>
    </source>
</evidence>
<sequence length="553" mass="60379">MDELKPFLHLYRRQWRRLAFGLVFAVLTLLASIGLLSISGWFISASAVAGLVIARSADFNYLMPAGAVRGLSLGRTVFRWADRVISHDATFRLLATLRSWFFRRLGPLRTEQIKGVRQADLLNRMVADIDSLDHVYLRLITPLVAGSFTIIAVSLLVGYFAPIVGLSLGLVLTALMLILPLLFYRLGKTPGERIGDEQMMLRQHMLEYLQGHNELRVFDALGSQQSKIKQHESALIESQQTMANLTGASQGMVVLFTGWVMLAVLLLSYQVFSADNAVGPLLALIVFAVMASFEAIAPVAGAFQHLGQTQTAAKRLNEILQQPSEVTYGTQPAATSVNLTVEAVSYRYGNNPEPVLDNLSLVIGAGNKCALVGQTGCGKSTLLQLLTRELSAESGTISVNGTPLQDFSESGLRQMICVVSQQIHVFNDSLANNLRLAAPDASDDELILALQQVQLDKLLSGDGLQQWLGDGGRLLSGGEQRRLGLARAMLHPAPLLLLDEPTEGLDDDTEVAIIDQLMNHRPDRSMLYVTHKPAALAHMDQIQYMANGKLSVS</sequence>
<dbReference type="InterPro" id="IPR027417">
    <property type="entry name" value="P-loop_NTPase"/>
</dbReference>
<dbReference type="PANTHER" id="PTHR43394:SF1">
    <property type="entry name" value="ATP-BINDING CASSETTE SUB-FAMILY B MEMBER 10, MITOCHONDRIAL"/>
    <property type="match status" value="1"/>
</dbReference>
<dbReference type="PROSITE" id="PS50929">
    <property type="entry name" value="ABC_TM1F"/>
    <property type="match status" value="1"/>
</dbReference>
<comment type="subcellular location">
    <subcellularLocation>
        <location evidence="1">Cell membrane</location>
        <topology evidence="1">Multi-pass membrane protein</topology>
    </subcellularLocation>
</comment>
<feature type="domain" description="ABC transporter" evidence="8">
    <location>
        <begin position="339"/>
        <end position="552"/>
    </location>
</feature>
<dbReference type="InterPro" id="IPR003439">
    <property type="entry name" value="ABC_transporter-like_ATP-bd"/>
</dbReference>
<dbReference type="CDD" id="cd18585">
    <property type="entry name" value="ABC_6TM_CydC"/>
    <property type="match status" value="1"/>
</dbReference>
<evidence type="ECO:0000256" key="5">
    <source>
        <dbReference type="ARBA" id="ARBA00022989"/>
    </source>
</evidence>
<keyword evidence="3" id="KW-0547">Nucleotide-binding</keyword>
<dbReference type="PROSITE" id="PS50893">
    <property type="entry name" value="ABC_TRANSPORTER_2"/>
    <property type="match status" value="1"/>
</dbReference>
<feature type="transmembrane region" description="Helical" evidence="7">
    <location>
        <begin position="20"/>
        <end position="53"/>
    </location>
</feature>
<keyword evidence="11" id="KW-1185">Reference proteome</keyword>
<feature type="transmembrane region" description="Helical" evidence="7">
    <location>
        <begin position="252"/>
        <end position="272"/>
    </location>
</feature>
<dbReference type="GO" id="GO:0005886">
    <property type="term" value="C:plasma membrane"/>
    <property type="evidence" value="ECO:0007669"/>
    <property type="project" value="UniProtKB-SubCell"/>
</dbReference>
<keyword evidence="4 10" id="KW-0067">ATP-binding</keyword>
<evidence type="ECO:0000256" key="4">
    <source>
        <dbReference type="ARBA" id="ARBA00022840"/>
    </source>
</evidence>
<evidence type="ECO:0000256" key="6">
    <source>
        <dbReference type="ARBA" id="ARBA00023136"/>
    </source>
</evidence>
<feature type="domain" description="ABC transmembrane type-1" evidence="9">
    <location>
        <begin position="19"/>
        <end position="311"/>
    </location>
</feature>
<dbReference type="Pfam" id="PF00664">
    <property type="entry name" value="ABC_membrane"/>
    <property type="match status" value="1"/>
</dbReference>
<dbReference type="InterPro" id="IPR003593">
    <property type="entry name" value="AAA+_ATPase"/>
</dbReference>
<feature type="transmembrane region" description="Helical" evidence="7">
    <location>
        <begin position="278"/>
        <end position="300"/>
    </location>
</feature>
<gene>
    <name evidence="10" type="primary">cydC</name>
    <name evidence="10" type="ORF">HER31_07100</name>
</gene>
<dbReference type="NCBIfam" id="NF008364">
    <property type="entry name" value="PRK11160.1"/>
    <property type="match status" value="1"/>
</dbReference>
<evidence type="ECO:0000313" key="11">
    <source>
        <dbReference type="Proteomes" id="UP000501602"/>
    </source>
</evidence>
<dbReference type="GO" id="GO:0034775">
    <property type="term" value="P:glutathione transmembrane transport"/>
    <property type="evidence" value="ECO:0007669"/>
    <property type="project" value="InterPro"/>
</dbReference>
<dbReference type="PROSITE" id="PS00211">
    <property type="entry name" value="ABC_TRANSPORTER_1"/>
    <property type="match status" value="1"/>
</dbReference>
<dbReference type="CDD" id="cd03228">
    <property type="entry name" value="ABCC_MRP_Like"/>
    <property type="match status" value="1"/>
</dbReference>
<keyword evidence="6 7" id="KW-0472">Membrane</keyword>
<dbReference type="GO" id="GO:0015421">
    <property type="term" value="F:ABC-type oligopeptide transporter activity"/>
    <property type="evidence" value="ECO:0007669"/>
    <property type="project" value="TreeGrafter"/>
</dbReference>
<dbReference type="Pfam" id="PF00005">
    <property type="entry name" value="ABC_tran"/>
    <property type="match status" value="1"/>
</dbReference>
<dbReference type="PANTHER" id="PTHR43394">
    <property type="entry name" value="ATP-DEPENDENT PERMEASE MDL1, MITOCHONDRIAL"/>
    <property type="match status" value="1"/>
</dbReference>
<dbReference type="EMBL" id="CP051180">
    <property type="protein sequence ID" value="QIZ76655.1"/>
    <property type="molecule type" value="Genomic_DNA"/>
</dbReference>
<dbReference type="Gene3D" id="3.40.50.300">
    <property type="entry name" value="P-loop containing nucleotide triphosphate hydrolases"/>
    <property type="match status" value="1"/>
</dbReference>
<reference evidence="10 11" key="1">
    <citation type="submission" date="2020-04" db="EMBL/GenBank/DDBJ databases">
        <title>Ferrimonas sp. S7 isolated from sea water.</title>
        <authorList>
            <person name="Bae S.S."/>
            <person name="Baek K."/>
        </authorList>
    </citation>
    <scope>NUCLEOTIDE SEQUENCE [LARGE SCALE GENOMIC DNA]</scope>
    <source>
        <strain evidence="10 11">S7</strain>
    </source>
</reference>
<dbReference type="Proteomes" id="UP000501602">
    <property type="component" value="Chromosome"/>
</dbReference>
<evidence type="ECO:0000256" key="3">
    <source>
        <dbReference type="ARBA" id="ARBA00022741"/>
    </source>
</evidence>
<organism evidence="10 11">
    <name type="scientific">Ferrimonas lipolytica</name>
    <dbReference type="NCBI Taxonomy" id="2724191"/>
    <lineage>
        <taxon>Bacteria</taxon>
        <taxon>Pseudomonadati</taxon>
        <taxon>Pseudomonadota</taxon>
        <taxon>Gammaproteobacteria</taxon>
        <taxon>Alteromonadales</taxon>
        <taxon>Ferrimonadaceae</taxon>
        <taxon>Ferrimonas</taxon>
    </lineage>
</organism>
<evidence type="ECO:0000313" key="10">
    <source>
        <dbReference type="EMBL" id="QIZ76655.1"/>
    </source>
</evidence>
<keyword evidence="2 7" id="KW-0812">Transmembrane</keyword>
<feature type="transmembrane region" description="Helical" evidence="7">
    <location>
        <begin position="135"/>
        <end position="157"/>
    </location>
</feature>
<dbReference type="NCBIfam" id="TIGR02868">
    <property type="entry name" value="CydC"/>
    <property type="match status" value="1"/>
</dbReference>
<keyword evidence="5 7" id="KW-1133">Transmembrane helix</keyword>
<dbReference type="SUPFAM" id="SSF52540">
    <property type="entry name" value="P-loop containing nucleoside triphosphate hydrolases"/>
    <property type="match status" value="1"/>
</dbReference>
<dbReference type="SMART" id="SM00382">
    <property type="entry name" value="AAA"/>
    <property type="match status" value="1"/>
</dbReference>
<feature type="transmembrane region" description="Helical" evidence="7">
    <location>
        <begin position="163"/>
        <end position="184"/>
    </location>
</feature>
<dbReference type="InterPro" id="IPR011527">
    <property type="entry name" value="ABC1_TM_dom"/>
</dbReference>
<dbReference type="GO" id="GO:0016887">
    <property type="term" value="F:ATP hydrolysis activity"/>
    <property type="evidence" value="ECO:0007669"/>
    <property type="project" value="InterPro"/>
</dbReference>
<dbReference type="InterPro" id="IPR036640">
    <property type="entry name" value="ABC1_TM_sf"/>
</dbReference>
<evidence type="ECO:0000256" key="2">
    <source>
        <dbReference type="ARBA" id="ARBA00022692"/>
    </source>
</evidence>
<evidence type="ECO:0000259" key="9">
    <source>
        <dbReference type="PROSITE" id="PS50929"/>
    </source>
</evidence>
<dbReference type="Gene3D" id="1.20.1560.10">
    <property type="entry name" value="ABC transporter type 1, transmembrane domain"/>
    <property type="match status" value="1"/>
</dbReference>
<dbReference type="RefSeq" id="WP_168659917.1">
    <property type="nucleotide sequence ID" value="NZ_CP051180.1"/>
</dbReference>
<name>A0A6H1UC55_9GAMM</name>
<dbReference type="InterPro" id="IPR014223">
    <property type="entry name" value="ABC_CydC/D"/>
</dbReference>
<dbReference type="SUPFAM" id="SSF90123">
    <property type="entry name" value="ABC transporter transmembrane region"/>
    <property type="match status" value="1"/>
</dbReference>
<dbReference type="AlphaFoldDB" id="A0A6H1UC55"/>
<dbReference type="InterPro" id="IPR039421">
    <property type="entry name" value="Type_1_exporter"/>
</dbReference>
<dbReference type="KEGG" id="fes:HER31_07100"/>
<evidence type="ECO:0000256" key="7">
    <source>
        <dbReference type="SAM" id="Phobius"/>
    </source>
</evidence>